<dbReference type="AlphaFoldDB" id="A0A9P1DL65"/>
<evidence type="ECO:0000313" key="2">
    <source>
        <dbReference type="EMBL" id="CAL1165680.1"/>
    </source>
</evidence>
<organism evidence="1">
    <name type="scientific">Cladocopium goreaui</name>
    <dbReference type="NCBI Taxonomy" id="2562237"/>
    <lineage>
        <taxon>Eukaryota</taxon>
        <taxon>Sar</taxon>
        <taxon>Alveolata</taxon>
        <taxon>Dinophyceae</taxon>
        <taxon>Suessiales</taxon>
        <taxon>Symbiodiniaceae</taxon>
        <taxon>Cladocopium</taxon>
    </lineage>
</organism>
<dbReference type="EMBL" id="CAMXCT010005423">
    <property type="protein sequence ID" value="CAI4012305.1"/>
    <property type="molecule type" value="Genomic_DNA"/>
</dbReference>
<proteinExistence type="predicted"/>
<keyword evidence="3" id="KW-1185">Reference proteome</keyword>
<comment type="caution">
    <text evidence="1">The sequence shown here is derived from an EMBL/GenBank/DDBJ whole genome shotgun (WGS) entry which is preliminary data.</text>
</comment>
<reference evidence="2" key="2">
    <citation type="submission" date="2024-04" db="EMBL/GenBank/DDBJ databases">
        <authorList>
            <person name="Chen Y."/>
            <person name="Shah S."/>
            <person name="Dougan E. K."/>
            <person name="Thang M."/>
            <person name="Chan C."/>
        </authorList>
    </citation>
    <scope>NUCLEOTIDE SEQUENCE [LARGE SCALE GENOMIC DNA]</scope>
</reference>
<sequence>MPAAEWALQALRSEAGCQLAQLALRLFLLCGMGSHERQQALKENGETLLAEVTEVVQSCHVTGIIESGWPLFSLLALLRRGMQVADGERRSSWGKRVEAAWRSTPKVGPPPPEPEILRASPRLGAWMPGKRRPLPIPAGKHQTVRSRRSLSAAASAARAAASEVPRFQYLYLHDVEKTWNRHLRSERSRSRPTGLLEFLSHSWPSCEALALLETAAFTAPAMAMASRSSSFRHPVDDLVKLRALLRQQLALTPLSEAWRRTRPLLGLRGSVLPSEAFLFHSLADLQGVQVIVESGVGNGGSTRAACAWARAVPGRRVLALERALKDSVAADLAPACQGVLEMRSGDAFAALDWALHSVGAQNHSVALLLDGPKGRVAVRMAEDALRRFPGLRVAAIHDVPRLDRRYRDEDGRHLTRVAMEASPCLQVFSDESWYVANYARQIDADAEWDDDSANTGWERLGFRREMVRTQSRY</sequence>
<reference evidence="1" key="1">
    <citation type="submission" date="2022-10" db="EMBL/GenBank/DDBJ databases">
        <authorList>
            <person name="Chen Y."/>
            <person name="Dougan E. K."/>
            <person name="Chan C."/>
            <person name="Rhodes N."/>
            <person name="Thang M."/>
        </authorList>
    </citation>
    <scope>NUCLEOTIDE SEQUENCE</scope>
</reference>
<dbReference type="EMBL" id="CAMXCT030005423">
    <property type="protein sequence ID" value="CAL4799617.1"/>
    <property type="molecule type" value="Genomic_DNA"/>
</dbReference>
<name>A0A9P1DL65_9DINO</name>
<gene>
    <name evidence="1" type="ORF">C1SCF055_LOCUS37376</name>
</gene>
<dbReference type="Proteomes" id="UP001152797">
    <property type="component" value="Unassembled WGS sequence"/>
</dbReference>
<dbReference type="OrthoDB" id="443553at2759"/>
<protein>
    <submittedName>
        <fullName evidence="1">Uncharacterized protein</fullName>
    </submittedName>
</protein>
<evidence type="ECO:0000313" key="3">
    <source>
        <dbReference type="Proteomes" id="UP001152797"/>
    </source>
</evidence>
<dbReference type="EMBL" id="CAMXCT020005423">
    <property type="protein sequence ID" value="CAL1165680.1"/>
    <property type="molecule type" value="Genomic_DNA"/>
</dbReference>
<accession>A0A9P1DL65</accession>
<evidence type="ECO:0000313" key="1">
    <source>
        <dbReference type="EMBL" id="CAI4012305.1"/>
    </source>
</evidence>